<dbReference type="AlphaFoldDB" id="A0A4Q7NRE0"/>
<dbReference type="Pfam" id="PF07690">
    <property type="entry name" value="MFS_1"/>
    <property type="match status" value="1"/>
</dbReference>
<feature type="transmembrane region" description="Helical" evidence="1">
    <location>
        <begin position="326"/>
        <end position="344"/>
    </location>
</feature>
<dbReference type="Proteomes" id="UP000293638">
    <property type="component" value="Unassembled WGS sequence"/>
</dbReference>
<feature type="transmembrane region" description="Helical" evidence="1">
    <location>
        <begin position="64"/>
        <end position="90"/>
    </location>
</feature>
<keyword evidence="1" id="KW-0812">Transmembrane</keyword>
<feature type="transmembrane region" description="Helical" evidence="1">
    <location>
        <begin position="245"/>
        <end position="263"/>
    </location>
</feature>
<comment type="caution">
    <text evidence="2">The sequence shown here is derived from an EMBL/GenBank/DDBJ whole genome shotgun (WGS) entry which is preliminary data.</text>
</comment>
<accession>A0A4Q7NRE0</accession>
<dbReference type="SUPFAM" id="SSF103473">
    <property type="entry name" value="MFS general substrate transporter"/>
    <property type="match status" value="1"/>
</dbReference>
<dbReference type="PANTHER" id="PTHR23530:SF1">
    <property type="entry name" value="PERMEASE, MAJOR FACILITATOR SUPERFAMILY-RELATED"/>
    <property type="match status" value="1"/>
</dbReference>
<dbReference type="GO" id="GO:0022857">
    <property type="term" value="F:transmembrane transporter activity"/>
    <property type="evidence" value="ECO:0007669"/>
    <property type="project" value="InterPro"/>
</dbReference>
<dbReference type="InterPro" id="IPR036259">
    <property type="entry name" value="MFS_trans_sf"/>
</dbReference>
<dbReference type="PANTHER" id="PTHR23530">
    <property type="entry name" value="TRANSPORT PROTEIN-RELATED"/>
    <property type="match status" value="1"/>
</dbReference>
<dbReference type="InterPro" id="IPR011701">
    <property type="entry name" value="MFS"/>
</dbReference>
<organism evidence="2 3">
    <name type="scientific">Motilibacter rhizosphaerae</name>
    <dbReference type="NCBI Taxonomy" id="598652"/>
    <lineage>
        <taxon>Bacteria</taxon>
        <taxon>Bacillati</taxon>
        <taxon>Actinomycetota</taxon>
        <taxon>Actinomycetes</taxon>
        <taxon>Motilibacterales</taxon>
        <taxon>Motilibacteraceae</taxon>
        <taxon>Motilibacter</taxon>
    </lineage>
</organism>
<name>A0A4Q7NRE0_9ACTN</name>
<proteinExistence type="predicted"/>
<keyword evidence="1" id="KW-0472">Membrane</keyword>
<feature type="transmembrane region" description="Helical" evidence="1">
    <location>
        <begin position="102"/>
        <end position="125"/>
    </location>
</feature>
<evidence type="ECO:0000313" key="2">
    <source>
        <dbReference type="EMBL" id="RZS89474.1"/>
    </source>
</evidence>
<sequence length="350" mass="34581">MGSGTGAAGLSLLLALWSLTGVLAEVPAGAVADRWSRRGALAAGALGRGAAFAVWTLAPVPTGFAAGFVVWGLAGALSSGSLETLAYDLLRERGRTDAYAGLLGRVTAARLGAALPAAGLATLLLPHGYAVVGWASVATSVAAGLLALRLPEAARGVADEGEEPGLGELLRSGVREALLDVRVRGPLVAVAALTGIDALEEYLPVLASSWGVPTSLVPLALAGVPLLAAAVAGAAGRLRGAGRRALAGVALAACCGLLAAGALGRPASLVLLATAYAAYRGVLVLAEVRLQEAASGRARTTVTSVAALLSELPAFGVYAAWAVHGLAAVAALLAVVALALPALLRRRGGS</sequence>
<gene>
    <name evidence="2" type="ORF">EV189_1241</name>
</gene>
<evidence type="ECO:0000256" key="1">
    <source>
        <dbReference type="SAM" id="Phobius"/>
    </source>
</evidence>
<protein>
    <submittedName>
        <fullName evidence="2">MFS transporter</fullName>
    </submittedName>
</protein>
<keyword evidence="1" id="KW-1133">Transmembrane helix</keyword>
<feature type="transmembrane region" description="Helical" evidence="1">
    <location>
        <begin position="219"/>
        <end position="238"/>
    </location>
</feature>
<dbReference type="InterPro" id="IPR053160">
    <property type="entry name" value="MFS_DHA3_Transporter"/>
</dbReference>
<dbReference type="EMBL" id="SGXD01000002">
    <property type="protein sequence ID" value="RZS89474.1"/>
    <property type="molecule type" value="Genomic_DNA"/>
</dbReference>
<dbReference type="Gene3D" id="1.20.1250.20">
    <property type="entry name" value="MFS general substrate transporter like domains"/>
    <property type="match status" value="1"/>
</dbReference>
<keyword evidence="3" id="KW-1185">Reference proteome</keyword>
<evidence type="ECO:0000313" key="3">
    <source>
        <dbReference type="Proteomes" id="UP000293638"/>
    </source>
</evidence>
<reference evidence="2 3" key="1">
    <citation type="submission" date="2019-02" db="EMBL/GenBank/DDBJ databases">
        <title>Genomic Encyclopedia of Type Strains, Phase IV (KMG-IV): sequencing the most valuable type-strain genomes for metagenomic binning, comparative biology and taxonomic classification.</title>
        <authorList>
            <person name="Goeker M."/>
        </authorList>
    </citation>
    <scope>NUCLEOTIDE SEQUENCE [LARGE SCALE GENOMIC DNA]</scope>
    <source>
        <strain evidence="2 3">DSM 45622</strain>
    </source>
</reference>